<feature type="region of interest" description="Disordered" evidence="1">
    <location>
        <begin position="1"/>
        <end position="45"/>
    </location>
</feature>
<protein>
    <submittedName>
        <fullName evidence="2">Uncharacterized protein</fullName>
    </submittedName>
</protein>
<evidence type="ECO:0000256" key="1">
    <source>
        <dbReference type="SAM" id="MobiDB-lite"/>
    </source>
</evidence>
<feature type="compositionally biased region" description="Basic and acidic residues" evidence="1">
    <location>
        <begin position="1"/>
        <end position="17"/>
    </location>
</feature>
<proteinExistence type="predicted"/>
<reference evidence="2" key="1">
    <citation type="submission" date="2018-11" db="EMBL/GenBank/DDBJ databases">
        <authorList>
            <consortium name="Pathogen Informatics"/>
        </authorList>
    </citation>
    <scope>NUCLEOTIDE SEQUENCE</scope>
</reference>
<dbReference type="EMBL" id="CAAALY010130223">
    <property type="protein sequence ID" value="VEL32100.1"/>
    <property type="molecule type" value="Genomic_DNA"/>
</dbReference>
<feature type="compositionally biased region" description="Basic and acidic residues" evidence="1">
    <location>
        <begin position="79"/>
        <end position="94"/>
    </location>
</feature>
<accession>A0A448XAF2</accession>
<evidence type="ECO:0000313" key="2">
    <source>
        <dbReference type="EMBL" id="VEL32100.1"/>
    </source>
</evidence>
<comment type="caution">
    <text evidence="2">The sequence shown here is derived from an EMBL/GenBank/DDBJ whole genome shotgun (WGS) entry which is preliminary data.</text>
</comment>
<sequence length="94" mass="10732">MKEKHSPQDWPHMEKTHVNRLSKCLGTPVSKEPNEQEIGRRQSARSLPTLLGRLGEIRTSARTVEMRHFGLVHPSETMGGHRIEDDINGQRKVV</sequence>
<name>A0A448XAF2_9PLAT</name>
<evidence type="ECO:0000313" key="3">
    <source>
        <dbReference type="Proteomes" id="UP000784294"/>
    </source>
</evidence>
<dbReference type="Proteomes" id="UP000784294">
    <property type="component" value="Unassembled WGS sequence"/>
</dbReference>
<keyword evidence="3" id="KW-1185">Reference proteome</keyword>
<feature type="region of interest" description="Disordered" evidence="1">
    <location>
        <begin position="75"/>
        <end position="94"/>
    </location>
</feature>
<gene>
    <name evidence="2" type="ORF">PXEA_LOCUS25540</name>
</gene>
<organism evidence="2 3">
    <name type="scientific">Protopolystoma xenopodis</name>
    <dbReference type="NCBI Taxonomy" id="117903"/>
    <lineage>
        <taxon>Eukaryota</taxon>
        <taxon>Metazoa</taxon>
        <taxon>Spiralia</taxon>
        <taxon>Lophotrochozoa</taxon>
        <taxon>Platyhelminthes</taxon>
        <taxon>Monogenea</taxon>
        <taxon>Polyopisthocotylea</taxon>
        <taxon>Polystomatidea</taxon>
        <taxon>Polystomatidae</taxon>
        <taxon>Protopolystoma</taxon>
    </lineage>
</organism>
<dbReference type="AlphaFoldDB" id="A0A448XAF2"/>